<keyword evidence="4" id="KW-1185">Reference proteome</keyword>
<feature type="domain" description="Nephrocystin 3-like N-terminal" evidence="2">
    <location>
        <begin position="2"/>
        <end position="81"/>
    </location>
</feature>
<name>A0A8S0WBS7_CYCAE</name>
<organism evidence="3 4">
    <name type="scientific">Cyclocybe aegerita</name>
    <name type="common">Black poplar mushroom</name>
    <name type="synonym">Agrocybe aegerita</name>
    <dbReference type="NCBI Taxonomy" id="1973307"/>
    <lineage>
        <taxon>Eukaryota</taxon>
        <taxon>Fungi</taxon>
        <taxon>Dikarya</taxon>
        <taxon>Basidiomycota</taxon>
        <taxon>Agaricomycotina</taxon>
        <taxon>Agaricomycetes</taxon>
        <taxon>Agaricomycetidae</taxon>
        <taxon>Agaricales</taxon>
        <taxon>Agaricineae</taxon>
        <taxon>Bolbitiaceae</taxon>
        <taxon>Cyclocybe</taxon>
    </lineage>
</organism>
<protein>
    <recommendedName>
        <fullName evidence="2">Nephrocystin 3-like N-terminal domain-containing protein</fullName>
    </recommendedName>
</protein>
<dbReference type="EMBL" id="CACVBS010000044">
    <property type="protein sequence ID" value="CAA7264370.1"/>
    <property type="molecule type" value="Genomic_DNA"/>
</dbReference>
<evidence type="ECO:0000256" key="1">
    <source>
        <dbReference type="ARBA" id="ARBA00022737"/>
    </source>
</evidence>
<reference evidence="3 4" key="1">
    <citation type="submission" date="2020-01" db="EMBL/GenBank/DDBJ databases">
        <authorList>
            <person name="Gupta K D."/>
        </authorList>
    </citation>
    <scope>NUCLEOTIDE SEQUENCE [LARGE SCALE GENOMIC DNA]</scope>
</reference>
<evidence type="ECO:0000259" key="2">
    <source>
        <dbReference type="Pfam" id="PF24883"/>
    </source>
</evidence>
<evidence type="ECO:0000313" key="4">
    <source>
        <dbReference type="Proteomes" id="UP000467700"/>
    </source>
</evidence>
<dbReference type="AlphaFoldDB" id="A0A8S0WBS7"/>
<comment type="caution">
    <text evidence="3">The sequence shown here is derived from an EMBL/GenBank/DDBJ whole genome shotgun (WGS) entry which is preliminary data.</text>
</comment>
<gene>
    <name evidence="3" type="ORF">AAE3_LOCUS6527</name>
</gene>
<dbReference type="InterPro" id="IPR056884">
    <property type="entry name" value="NPHP3-like_N"/>
</dbReference>
<sequence length="135" mass="15324">MLAYQIARAIPAVHRTIEHAFECDPIVYTQSTDTQALRLIAEPLQCPSQQQDDIPSLIFVDALDECTDRVAYYQVFSTIHQIAAAIQIHNRRLIIGPYCSYYTLNNSPETDDDSCDKTKRTYPLKIIHVPVLAKS</sequence>
<proteinExistence type="predicted"/>
<keyword evidence="1" id="KW-0677">Repeat</keyword>
<accession>A0A8S0WBS7</accession>
<dbReference type="Proteomes" id="UP000467700">
    <property type="component" value="Unassembled WGS sequence"/>
</dbReference>
<evidence type="ECO:0000313" key="3">
    <source>
        <dbReference type="EMBL" id="CAA7264370.1"/>
    </source>
</evidence>
<dbReference type="Pfam" id="PF24883">
    <property type="entry name" value="NPHP3_N"/>
    <property type="match status" value="1"/>
</dbReference>